<dbReference type="GO" id="GO:0000329">
    <property type="term" value="C:fungal-type vacuole membrane"/>
    <property type="evidence" value="ECO:0007669"/>
    <property type="project" value="InterPro"/>
</dbReference>
<feature type="compositionally biased region" description="Low complexity" evidence="1">
    <location>
        <begin position="11"/>
        <end position="22"/>
    </location>
</feature>
<keyword evidence="2" id="KW-0812">Transmembrane</keyword>
<dbReference type="InterPro" id="IPR022185">
    <property type="entry name" value="DUF3712"/>
</dbReference>
<dbReference type="Proteomes" id="UP000789508">
    <property type="component" value="Unassembled WGS sequence"/>
</dbReference>
<keyword evidence="2" id="KW-0472">Membrane</keyword>
<keyword evidence="4" id="KW-1185">Reference proteome</keyword>
<gene>
    <name evidence="3" type="ORF">ALEPTO_LOCUS4846</name>
</gene>
<name>A0A9N9AHU9_9GLOM</name>
<evidence type="ECO:0000313" key="3">
    <source>
        <dbReference type="EMBL" id="CAG8529027.1"/>
    </source>
</evidence>
<organism evidence="3 4">
    <name type="scientific">Ambispora leptoticha</name>
    <dbReference type="NCBI Taxonomy" id="144679"/>
    <lineage>
        <taxon>Eukaryota</taxon>
        <taxon>Fungi</taxon>
        <taxon>Fungi incertae sedis</taxon>
        <taxon>Mucoromycota</taxon>
        <taxon>Glomeromycotina</taxon>
        <taxon>Glomeromycetes</taxon>
        <taxon>Archaeosporales</taxon>
        <taxon>Ambisporaceae</taxon>
        <taxon>Ambispora</taxon>
    </lineage>
</organism>
<comment type="caution">
    <text evidence="3">The sequence shown here is derived from an EMBL/GenBank/DDBJ whole genome shotgun (WGS) entry which is preliminary data.</text>
</comment>
<evidence type="ECO:0000256" key="2">
    <source>
        <dbReference type="SAM" id="Phobius"/>
    </source>
</evidence>
<dbReference type="EMBL" id="CAJVPS010001200">
    <property type="protein sequence ID" value="CAG8529027.1"/>
    <property type="molecule type" value="Genomic_DNA"/>
</dbReference>
<protein>
    <submittedName>
        <fullName evidence="3">4934_t:CDS:1</fullName>
    </submittedName>
</protein>
<feature type="compositionally biased region" description="Polar residues" evidence="1">
    <location>
        <begin position="63"/>
        <end position="75"/>
    </location>
</feature>
<reference evidence="3" key="1">
    <citation type="submission" date="2021-06" db="EMBL/GenBank/DDBJ databases">
        <authorList>
            <person name="Kallberg Y."/>
            <person name="Tangrot J."/>
            <person name="Rosling A."/>
        </authorList>
    </citation>
    <scope>NUCLEOTIDE SEQUENCE</scope>
    <source>
        <strain evidence="3">FL130A</strain>
    </source>
</reference>
<feature type="compositionally biased region" description="Low complexity" evidence="1">
    <location>
        <begin position="32"/>
        <end position="41"/>
    </location>
</feature>
<feature type="transmembrane region" description="Helical" evidence="2">
    <location>
        <begin position="137"/>
        <end position="165"/>
    </location>
</feature>
<evidence type="ECO:0000256" key="1">
    <source>
        <dbReference type="SAM" id="MobiDB-lite"/>
    </source>
</evidence>
<evidence type="ECO:0000313" key="4">
    <source>
        <dbReference type="Proteomes" id="UP000789508"/>
    </source>
</evidence>
<dbReference type="InterPro" id="IPR046368">
    <property type="entry name" value="Tag1"/>
</dbReference>
<feature type="compositionally biased region" description="Pro residues" evidence="1">
    <location>
        <begin position="1"/>
        <end position="10"/>
    </location>
</feature>
<proteinExistence type="predicted"/>
<dbReference type="OrthoDB" id="10039566at2759"/>
<feature type="region of interest" description="Disordered" evidence="1">
    <location>
        <begin position="1"/>
        <end position="75"/>
    </location>
</feature>
<dbReference type="PANTHER" id="PTHR35895">
    <property type="entry name" value="CHROMOSOME 16, WHOLE GENOME SHOTGUN SEQUENCE"/>
    <property type="match status" value="1"/>
</dbReference>
<dbReference type="AlphaFoldDB" id="A0A9N9AHU9"/>
<dbReference type="PANTHER" id="PTHR35895:SF1">
    <property type="entry name" value="LIPID-BINDING SERUM GLYCOPROTEIN C-TERMINAL DOMAIN-CONTAINING PROTEIN"/>
    <property type="match status" value="1"/>
</dbReference>
<sequence length="863" mass="92070">MASNLPPPHQQQPTQHINQPPQTYQPEKNNRARNSNTNMNNFGQPSTPPVNLYYRPDSPVPPSSRTSLDSNDQLFSGFSADNTASPYYGSINKVATSDPKSDPQISRDTQEFMNIGDDPQKKDKNLKGFLKNKKKACCFLCCGISIIIAAIMIPVAVFVIAPAIAQGAVTGSKLHFSSANLTNLTEDNFVMKVNGKVTDTGPMAATIDVPDGVEVSWNGNVLGRLPLDTISAAPFVGADIDSSQTFTILNKTAFGEFNKFMLTSKEFTWHLEGSANVRAAGLSLKGIKLIKDVTMNGMANFPDVSIKSFDAPSDDPAGGITIQLLSIMVNPSPIGVELGDLEFDVLYNNQKIGEVTASNVILGTGANALNLNGRLIPQNTSEGLAAVSELFSKYIAGENANTTVLAKTVKPSKNNNNNSTTPISWLQSAFVGTTLSVVLHGAQNLTVINSVDIKTMDLAFNKDNAYSPTAQSDALSVAFKIPFGFQLKMEKIAQDITIYGGSYALATLSTSYTDANGDSSIGKIDSKIPPTPFSVIKGAEPNFQDFSEHLTMDSSVVMTMKGSANSIASTSIGEVEIKGIKFIVDTQLQGLQGLQVKPATINSLSVTGGTKDYMIINLSVTLFNPSNVKISMGDVILDLYFQGQKVGQVLMNNFILDRGSNTINLVAHFGPNGDKAIAAGRILLDAFMKGDSNTVGIQGSPQSTEIGSLQKALAGLKLSTSMPGLKSDQPILVRSRFTINFGSVFTKQGTASVDAYNPLDTTIKFLKMKATITYKGQVIGTLDQDLTSSPIAIPPKQVMTTRDLNLTLQISLTAIQSLFAGISGDLATDITSTIVLAIGDYVTEIDYAQNQVPTGLGHGSNQK</sequence>
<accession>A0A9N9AHU9</accession>
<dbReference type="Pfam" id="PF12505">
    <property type="entry name" value="DUF3712"/>
    <property type="match status" value="2"/>
</dbReference>
<keyword evidence="2" id="KW-1133">Transmembrane helix</keyword>